<dbReference type="SUPFAM" id="SSF159127">
    <property type="entry name" value="HupF/HypC-like"/>
    <property type="match status" value="1"/>
</dbReference>
<reference evidence="2 3" key="1">
    <citation type="submission" date="2016-10" db="EMBL/GenBank/DDBJ databases">
        <authorList>
            <person name="Varghese N."/>
            <person name="Submissions S."/>
        </authorList>
    </citation>
    <scope>NUCLEOTIDE SEQUENCE [LARGE SCALE GENOMIC DNA]</scope>
    <source>
        <strain evidence="2 3">DSM 29073</strain>
    </source>
</reference>
<dbReference type="PROSITE" id="PS01097">
    <property type="entry name" value="HUPF_HYPC"/>
    <property type="match status" value="1"/>
</dbReference>
<dbReference type="EMBL" id="FNVS01000010">
    <property type="protein sequence ID" value="SEF93264.1"/>
    <property type="molecule type" value="Genomic_DNA"/>
</dbReference>
<evidence type="ECO:0000256" key="1">
    <source>
        <dbReference type="ARBA" id="ARBA00006018"/>
    </source>
</evidence>
<protein>
    <submittedName>
        <fullName evidence="2">Hydrogenase expression/formation protein HypC</fullName>
    </submittedName>
</protein>
<organism evidence="2 3">
    <name type="scientific">Parabacteroides chinchillae</name>
    <dbReference type="NCBI Taxonomy" id="871327"/>
    <lineage>
        <taxon>Bacteria</taxon>
        <taxon>Pseudomonadati</taxon>
        <taxon>Bacteroidota</taxon>
        <taxon>Bacteroidia</taxon>
        <taxon>Bacteroidales</taxon>
        <taxon>Tannerellaceae</taxon>
        <taxon>Parabacteroides</taxon>
    </lineage>
</organism>
<dbReference type="GO" id="GO:1902670">
    <property type="term" value="F:carbon dioxide binding"/>
    <property type="evidence" value="ECO:0007669"/>
    <property type="project" value="TreeGrafter"/>
</dbReference>
<keyword evidence="3" id="KW-1185">Reference proteome</keyword>
<dbReference type="InterPro" id="IPR001109">
    <property type="entry name" value="Hydrogenase_HupF/HypC"/>
</dbReference>
<dbReference type="PRINTS" id="PR00445">
    <property type="entry name" value="HUPFHYPC"/>
</dbReference>
<dbReference type="Pfam" id="PF01455">
    <property type="entry name" value="HupF_HypC"/>
    <property type="match status" value="1"/>
</dbReference>
<gene>
    <name evidence="2" type="ORF">SAMN05444001_1105</name>
</gene>
<dbReference type="NCBIfam" id="TIGR00074">
    <property type="entry name" value="hypC_hupF"/>
    <property type="match status" value="1"/>
</dbReference>
<dbReference type="InterPro" id="IPR019812">
    <property type="entry name" value="Hydgase_assmbl_chp_CS"/>
</dbReference>
<dbReference type="PANTHER" id="PTHR35177:SF2">
    <property type="entry name" value="HYDROGENASE MATURATION FACTOR HYBG"/>
    <property type="match status" value="1"/>
</dbReference>
<proteinExistence type="inferred from homology"/>
<evidence type="ECO:0000313" key="2">
    <source>
        <dbReference type="EMBL" id="SEF93264.1"/>
    </source>
</evidence>
<dbReference type="AlphaFoldDB" id="A0A8G2BWT9"/>
<evidence type="ECO:0000313" key="3">
    <source>
        <dbReference type="Proteomes" id="UP000236725"/>
    </source>
</evidence>
<dbReference type="Proteomes" id="UP000236725">
    <property type="component" value="Unassembled WGS sequence"/>
</dbReference>
<dbReference type="PANTHER" id="PTHR35177">
    <property type="entry name" value="HYDROGENASE MATURATION FACTOR HYBG"/>
    <property type="match status" value="1"/>
</dbReference>
<dbReference type="RefSeq" id="WP_099463148.1">
    <property type="nucleotide sequence ID" value="NZ_FNVS01000010.1"/>
</dbReference>
<dbReference type="Gene3D" id="2.30.30.140">
    <property type="match status" value="1"/>
</dbReference>
<name>A0A8G2BWT9_9BACT</name>
<sequence>MCLAVPGKIISIDQRIEDLAMAKVDFGGIIKNICIQWVDVAEGDYILAHAGMAISVVDSQEAEQTLADLKQLTIDC</sequence>
<accession>A0A8G2BWT9</accession>
<dbReference type="GO" id="GO:0051604">
    <property type="term" value="P:protein maturation"/>
    <property type="evidence" value="ECO:0007669"/>
    <property type="project" value="TreeGrafter"/>
</dbReference>
<comment type="similarity">
    <text evidence="1">Belongs to the HupF/HypC family.</text>
</comment>
<dbReference type="GO" id="GO:0005506">
    <property type="term" value="F:iron ion binding"/>
    <property type="evidence" value="ECO:0007669"/>
    <property type="project" value="TreeGrafter"/>
</dbReference>
<comment type="caution">
    <text evidence="2">The sequence shown here is derived from an EMBL/GenBank/DDBJ whole genome shotgun (WGS) entry which is preliminary data.</text>
</comment>